<evidence type="ECO:0000313" key="4">
    <source>
        <dbReference type="Proteomes" id="UP000561726"/>
    </source>
</evidence>
<dbReference type="Pfam" id="PF13376">
    <property type="entry name" value="OmdA"/>
    <property type="match status" value="1"/>
</dbReference>
<gene>
    <name evidence="2" type="ORF">BJ997_003901</name>
    <name evidence="1" type="ORF">GY21_08035</name>
</gene>
<comment type="caution">
    <text evidence="1">The sequence shown here is derived from an EMBL/GenBank/DDBJ whole genome shotgun (WGS) entry which is preliminary data.</text>
</comment>
<reference evidence="1 3" key="1">
    <citation type="submission" date="2014-08" db="EMBL/GenBank/DDBJ databases">
        <authorList>
            <person name="Sisinthy S."/>
        </authorList>
    </citation>
    <scope>NUCLEOTIDE SEQUENCE [LARGE SCALE GENOMIC DNA]</scope>
    <source>
        <strain evidence="1 3">RuG17</strain>
    </source>
</reference>
<sequence length="145" mass="15402">MRFHTVVQRAGKTATGIHVPDDVVAELGSGKRPAVTMMINGFTYRSTVAVMGGRFMVALSAENRAGAGVEGDDEIDVDIDLDTEPREVSVPEDFAAALAEHPSAQAAFTALSFSNKSRLTTGIEAAKAPETRQRRIDKAIAELSA</sequence>
<keyword evidence="3" id="KW-1185">Reference proteome</keyword>
<dbReference type="InterPro" id="IPR015018">
    <property type="entry name" value="DUF1905"/>
</dbReference>
<accession>A0A099JIN2</accession>
<proteinExistence type="predicted"/>
<dbReference type="Gene3D" id="2.40.30.100">
    <property type="entry name" value="AF2212/PG0164-like"/>
    <property type="match status" value="1"/>
</dbReference>
<dbReference type="OrthoDB" id="2604865at2"/>
<evidence type="ECO:0000313" key="1">
    <source>
        <dbReference type="EMBL" id="KGJ77482.1"/>
    </source>
</evidence>
<dbReference type="EMBL" id="JACHBQ010000001">
    <property type="protein sequence ID" value="MBB5643353.1"/>
    <property type="molecule type" value="Genomic_DNA"/>
</dbReference>
<reference evidence="2 4" key="2">
    <citation type="submission" date="2020-08" db="EMBL/GenBank/DDBJ databases">
        <title>Sequencing the genomes of 1000 actinobacteria strains.</title>
        <authorList>
            <person name="Klenk H.-P."/>
        </authorList>
    </citation>
    <scope>NUCLEOTIDE SEQUENCE [LARGE SCALE GENOMIC DNA]</scope>
    <source>
        <strain evidence="2 4">DSM 21065</strain>
    </source>
</reference>
<dbReference type="AlphaFoldDB" id="A0A099JIN2"/>
<dbReference type="Pfam" id="PF08922">
    <property type="entry name" value="DUF1905"/>
    <property type="match status" value="1"/>
</dbReference>
<dbReference type="Proteomes" id="UP000029864">
    <property type="component" value="Unassembled WGS sequence"/>
</dbReference>
<dbReference type="Proteomes" id="UP000561726">
    <property type="component" value="Unassembled WGS sequence"/>
</dbReference>
<dbReference type="EMBL" id="JPXF01000026">
    <property type="protein sequence ID" value="KGJ77482.1"/>
    <property type="molecule type" value="Genomic_DNA"/>
</dbReference>
<dbReference type="RefSeq" id="WP_035836203.1">
    <property type="nucleotide sequence ID" value="NZ_JACHBQ010000001.1"/>
</dbReference>
<organism evidence="1 3">
    <name type="scientific">Cryobacterium roopkundense</name>
    <dbReference type="NCBI Taxonomy" id="1001240"/>
    <lineage>
        <taxon>Bacteria</taxon>
        <taxon>Bacillati</taxon>
        <taxon>Actinomycetota</taxon>
        <taxon>Actinomycetes</taxon>
        <taxon>Micrococcales</taxon>
        <taxon>Microbacteriaceae</taxon>
        <taxon>Cryobacterium</taxon>
    </lineage>
</organism>
<dbReference type="STRING" id="1001240.GY21_08035"/>
<name>A0A099JIN2_9MICO</name>
<dbReference type="SUPFAM" id="SSF141694">
    <property type="entry name" value="AF2212/PG0164-like"/>
    <property type="match status" value="1"/>
</dbReference>
<dbReference type="eggNOG" id="COG4430">
    <property type="taxonomic scope" value="Bacteria"/>
</dbReference>
<dbReference type="InterPro" id="IPR037079">
    <property type="entry name" value="AF2212/PG0164-like_sf"/>
</dbReference>
<protein>
    <submittedName>
        <fullName evidence="1">Uncharacterized protein</fullName>
    </submittedName>
</protein>
<evidence type="ECO:0000313" key="2">
    <source>
        <dbReference type="EMBL" id="MBB5643353.1"/>
    </source>
</evidence>
<evidence type="ECO:0000313" key="3">
    <source>
        <dbReference type="Proteomes" id="UP000029864"/>
    </source>
</evidence>